<protein>
    <submittedName>
        <fullName evidence="1">Ligand-binding SRPBCC domain-containing protein</fullName>
    </submittedName>
</protein>
<evidence type="ECO:0000313" key="2">
    <source>
        <dbReference type="Proteomes" id="UP000199687"/>
    </source>
</evidence>
<dbReference type="Proteomes" id="UP000199687">
    <property type="component" value="Unassembled WGS sequence"/>
</dbReference>
<dbReference type="AlphaFoldDB" id="A0A1H9VQM0"/>
<reference evidence="1 2" key="1">
    <citation type="submission" date="2016-10" db="EMBL/GenBank/DDBJ databases">
        <authorList>
            <person name="de Groot N.N."/>
        </authorList>
    </citation>
    <scope>NUCLEOTIDE SEQUENCE [LARGE SCALE GENOMIC DNA]</scope>
    <source>
        <strain evidence="1 2">CGMCC 1.7727</strain>
    </source>
</reference>
<name>A0A1H9VQM0_9BACI</name>
<dbReference type="SUPFAM" id="SSF55961">
    <property type="entry name" value="Bet v1-like"/>
    <property type="match status" value="1"/>
</dbReference>
<keyword evidence="2" id="KW-1185">Reference proteome</keyword>
<dbReference type="CDD" id="cd07820">
    <property type="entry name" value="SRPBCC_3"/>
    <property type="match status" value="1"/>
</dbReference>
<accession>A0A1H9VQM0</accession>
<evidence type="ECO:0000313" key="1">
    <source>
        <dbReference type="EMBL" id="SES23821.1"/>
    </source>
</evidence>
<gene>
    <name evidence="1" type="ORF">SAMN04487944_12617</name>
</gene>
<sequence length="152" mass="17230">MPIIKHSQFIDAPVDNFFDLARNVDIHIKTTAGTRETAVAGVTQGLLEEGDTVTWEATHFGIKQRLTAKVTYMDKPKVFVDIMLKGAFHSFTHKHQFMEESGGTIMIDTFEYKSPFGLIGLIADKIFLEKYMRRFIISRAEGLKMIAEKLTS</sequence>
<dbReference type="InterPro" id="IPR023393">
    <property type="entry name" value="START-like_dom_sf"/>
</dbReference>
<dbReference type="EMBL" id="FOGL01000026">
    <property type="protein sequence ID" value="SES23821.1"/>
    <property type="molecule type" value="Genomic_DNA"/>
</dbReference>
<dbReference type="Gene3D" id="3.30.530.20">
    <property type="match status" value="1"/>
</dbReference>
<dbReference type="RefSeq" id="WP_089744042.1">
    <property type="nucleotide sequence ID" value="NZ_FOGL01000026.1"/>
</dbReference>
<organism evidence="1 2">
    <name type="scientific">Gracilibacillus ureilyticus</name>
    <dbReference type="NCBI Taxonomy" id="531814"/>
    <lineage>
        <taxon>Bacteria</taxon>
        <taxon>Bacillati</taxon>
        <taxon>Bacillota</taxon>
        <taxon>Bacilli</taxon>
        <taxon>Bacillales</taxon>
        <taxon>Bacillaceae</taxon>
        <taxon>Gracilibacillus</taxon>
    </lineage>
</organism>
<dbReference type="STRING" id="531814.SAMN04487944_12617"/>
<dbReference type="OrthoDB" id="9801773at2"/>
<proteinExistence type="predicted"/>